<gene>
    <name evidence="2" type="ordered locus">Mfer_0773</name>
</gene>
<evidence type="ECO:0000313" key="2">
    <source>
        <dbReference type="EMBL" id="ADP77572.1"/>
    </source>
</evidence>
<keyword evidence="3" id="KW-1185">Reference proteome</keyword>
<dbReference type="SUPFAM" id="SSF50346">
    <property type="entry name" value="PRC-barrel domain"/>
    <property type="match status" value="1"/>
</dbReference>
<accession>E3GZ40</accession>
<dbReference type="AlphaFoldDB" id="E3GZ40"/>
<dbReference type="Gene3D" id="2.30.30.240">
    <property type="entry name" value="PRC-barrel domain"/>
    <property type="match status" value="1"/>
</dbReference>
<dbReference type="KEGG" id="mfv:Mfer_0773"/>
<name>E3GZ40_METFV</name>
<dbReference type="OrthoDB" id="81593at2157"/>
<dbReference type="InterPro" id="IPR027275">
    <property type="entry name" value="PRC-brl_dom"/>
</dbReference>
<proteinExistence type="predicted"/>
<dbReference type="EMBL" id="CP002278">
    <property type="protein sequence ID" value="ADP77572.1"/>
    <property type="molecule type" value="Genomic_DNA"/>
</dbReference>
<sequence length="89" mass="10374">MVEKTKIKSEEKIWSEIRGYRVATNNARILGDLEEIIINDKTGKITDIVVKVEKDKKNVNLRGAKRRGDYLYIPFHRVEKVGEFIIITE</sequence>
<protein>
    <submittedName>
        <fullName evidence="2">PRC-barrel domain protein</fullName>
    </submittedName>
</protein>
<dbReference type="Proteomes" id="UP000002315">
    <property type="component" value="Chromosome"/>
</dbReference>
<dbReference type="Pfam" id="PF05239">
    <property type="entry name" value="PRC"/>
    <property type="match status" value="1"/>
</dbReference>
<feature type="domain" description="PRC-barrel" evidence="1">
    <location>
        <begin position="14"/>
        <end position="88"/>
    </location>
</feature>
<dbReference type="InterPro" id="IPR011033">
    <property type="entry name" value="PRC_barrel-like_sf"/>
</dbReference>
<dbReference type="HOGENOM" id="CLU_163105_0_0_2"/>
<evidence type="ECO:0000313" key="3">
    <source>
        <dbReference type="Proteomes" id="UP000002315"/>
    </source>
</evidence>
<reference evidence="2 3" key="1">
    <citation type="journal article" date="2010" name="Stand. Genomic Sci.">
        <title>Complete genome sequence of Methanothermus fervidus type strain (V24S).</title>
        <authorList>
            <person name="Anderson I."/>
            <person name="Djao O.D."/>
            <person name="Misra M."/>
            <person name="Chertkov O."/>
            <person name="Nolan M."/>
            <person name="Lucas S."/>
            <person name="Lapidus A."/>
            <person name="Del Rio T.G."/>
            <person name="Tice H."/>
            <person name="Cheng J.F."/>
            <person name="Tapia R."/>
            <person name="Han C."/>
            <person name="Goodwin L."/>
            <person name="Pitluck S."/>
            <person name="Liolios K."/>
            <person name="Ivanova N."/>
            <person name="Mavromatis K."/>
            <person name="Mikhailova N."/>
            <person name="Pati A."/>
            <person name="Brambilla E."/>
            <person name="Chen A."/>
            <person name="Palaniappan K."/>
            <person name="Land M."/>
            <person name="Hauser L."/>
            <person name="Chang Y.J."/>
            <person name="Jeffries C.D."/>
            <person name="Sikorski J."/>
            <person name="Spring S."/>
            <person name="Rohde M."/>
            <person name="Eichinger K."/>
            <person name="Huber H."/>
            <person name="Wirth R."/>
            <person name="Goker M."/>
            <person name="Detter J.C."/>
            <person name="Woyke T."/>
            <person name="Bristow J."/>
            <person name="Eisen J.A."/>
            <person name="Markowitz V."/>
            <person name="Hugenholtz P."/>
            <person name="Klenk H.P."/>
            <person name="Kyrpides N.C."/>
        </authorList>
    </citation>
    <scope>NUCLEOTIDE SEQUENCE [LARGE SCALE GENOMIC DNA]</scope>
    <source>
        <strain evidence="3">ATCC 43054 / DSM 2088 / JCM 10308 / V24 S</strain>
    </source>
</reference>
<dbReference type="STRING" id="523846.Mfer_0773"/>
<organism evidence="2 3">
    <name type="scientific">Methanothermus fervidus (strain ATCC 43054 / DSM 2088 / JCM 10308 / V24 S)</name>
    <dbReference type="NCBI Taxonomy" id="523846"/>
    <lineage>
        <taxon>Archaea</taxon>
        <taxon>Methanobacteriati</taxon>
        <taxon>Methanobacteriota</taxon>
        <taxon>Methanomada group</taxon>
        <taxon>Methanobacteria</taxon>
        <taxon>Methanobacteriales</taxon>
        <taxon>Methanothermaceae</taxon>
        <taxon>Methanothermus</taxon>
    </lineage>
</organism>
<evidence type="ECO:0000259" key="1">
    <source>
        <dbReference type="Pfam" id="PF05239"/>
    </source>
</evidence>